<keyword evidence="3" id="KW-1185">Reference proteome</keyword>
<dbReference type="Proteomes" id="UP000887581">
    <property type="component" value="Unplaced"/>
</dbReference>
<dbReference type="PANTHER" id="PTHR11161">
    <property type="entry name" value="O-ACYLTRANSFERASE"/>
    <property type="match status" value="1"/>
</dbReference>
<sequence>MQFSFKICAIYLVVQQATVLGRTDEILAVKNIDEKVLWSLSPECSRTLANISAHLNNSLSPLTALKAFLKTYGQGKSNEFITDSRFQFRMQLCFKLAGESQFSPSEIPTVFCYRYDPKQYRSIAQTICFPASCLKEEHKFWYIYEKVLGSDLVENNNLLSTCIRSRRHKQWTVKQQIFLAFSLKESIGVLFKMPKNRSKVITYYVKFKPYIDNVDEYHHDIADNFTNLWIANFLLSVDVFLVLGGTVNAYGFFQKYGKMKTKPTWTSLKFWLNFYLHRVIRLWPTYCYTLVSIYFITSAFYGEIWPEIDHTIQCSKYWWQNILFIGSLFEHRCMTWAWYISTEFIFYLLSPIFLLILGRSQKQGYLLSVFCIALSDASRVYVMIAHNMPPTQLGWNTPPIFNSNFIEHFAIMYIKPQYRIAPYIVGLLLGYQLAKIQERKHYHLKHSLTFVACGWALAILLAFMAIYGLYPILINLNWKLYYLIYGALHRTAFAIAVAWLIYACHCGYGGLVNTVLSFKLFLPLSMLCYSVYLNHLPMIFASYLYMEFPFHYVSKFPLLLLALFSLFISYLLGFQASMIVEFPICNIERSIQNRWKGKHKMTGEA</sequence>
<reference evidence="4" key="1">
    <citation type="submission" date="2022-11" db="UniProtKB">
        <authorList>
            <consortium name="WormBaseParasite"/>
        </authorList>
    </citation>
    <scope>IDENTIFICATION</scope>
</reference>
<dbReference type="GO" id="GO:0016747">
    <property type="term" value="F:acyltransferase activity, transferring groups other than amino-acyl groups"/>
    <property type="evidence" value="ECO:0007669"/>
    <property type="project" value="InterPro"/>
</dbReference>
<keyword evidence="1" id="KW-0472">Membrane</keyword>
<dbReference type="AlphaFoldDB" id="A0A915PH94"/>
<keyword evidence="1" id="KW-0812">Transmembrane</keyword>
<evidence type="ECO:0000313" key="4">
    <source>
        <dbReference type="WBParaSite" id="sdigi.contig17.g1593.t1"/>
    </source>
</evidence>
<feature type="transmembrane region" description="Helical" evidence="1">
    <location>
        <begin position="364"/>
        <end position="384"/>
    </location>
</feature>
<dbReference type="Pfam" id="PF01757">
    <property type="entry name" value="Acyl_transf_3"/>
    <property type="match status" value="1"/>
</dbReference>
<feature type="transmembrane region" description="Helical" evidence="1">
    <location>
        <begin position="229"/>
        <end position="253"/>
    </location>
</feature>
<proteinExistence type="predicted"/>
<feature type="transmembrane region" description="Helical" evidence="1">
    <location>
        <begin position="420"/>
        <end position="436"/>
    </location>
</feature>
<dbReference type="PANTHER" id="PTHR11161:SF70">
    <property type="entry name" value="ACYLTRANSFERASE 3 DOMAIN-CONTAINING PROTEIN"/>
    <property type="match status" value="1"/>
</dbReference>
<dbReference type="WBParaSite" id="sdigi.contig17.g1593.t1">
    <property type="protein sequence ID" value="sdigi.contig17.g1593.t1"/>
    <property type="gene ID" value="sdigi.contig17.g1593"/>
</dbReference>
<accession>A0A915PH94</accession>
<feature type="transmembrane region" description="Helical" evidence="1">
    <location>
        <begin position="336"/>
        <end position="357"/>
    </location>
</feature>
<keyword evidence="1" id="KW-1133">Transmembrane helix</keyword>
<feature type="domain" description="Acyltransferase 3" evidence="2">
    <location>
        <begin position="221"/>
        <end position="571"/>
    </location>
</feature>
<evidence type="ECO:0000256" key="1">
    <source>
        <dbReference type="SAM" id="Phobius"/>
    </source>
</evidence>
<feature type="transmembrane region" description="Helical" evidence="1">
    <location>
        <begin position="511"/>
        <end position="532"/>
    </location>
</feature>
<evidence type="ECO:0000259" key="2">
    <source>
        <dbReference type="Pfam" id="PF01757"/>
    </source>
</evidence>
<dbReference type="InterPro" id="IPR002656">
    <property type="entry name" value="Acyl_transf_3_dom"/>
</dbReference>
<feature type="transmembrane region" description="Helical" evidence="1">
    <location>
        <begin position="552"/>
        <end position="572"/>
    </location>
</feature>
<evidence type="ECO:0000313" key="3">
    <source>
        <dbReference type="Proteomes" id="UP000887581"/>
    </source>
</evidence>
<feature type="transmembrane region" description="Helical" evidence="1">
    <location>
        <begin position="448"/>
        <end position="470"/>
    </location>
</feature>
<protein>
    <submittedName>
        <fullName evidence="4">Acyltransferase 3 domain-containing protein</fullName>
    </submittedName>
</protein>
<organism evidence="3 4">
    <name type="scientific">Setaria digitata</name>
    <dbReference type="NCBI Taxonomy" id="48799"/>
    <lineage>
        <taxon>Eukaryota</taxon>
        <taxon>Metazoa</taxon>
        <taxon>Ecdysozoa</taxon>
        <taxon>Nematoda</taxon>
        <taxon>Chromadorea</taxon>
        <taxon>Rhabditida</taxon>
        <taxon>Spirurina</taxon>
        <taxon>Spiruromorpha</taxon>
        <taxon>Filarioidea</taxon>
        <taxon>Setariidae</taxon>
        <taxon>Setaria</taxon>
    </lineage>
</organism>
<dbReference type="InterPro" id="IPR052728">
    <property type="entry name" value="O2_lipid_transport_reg"/>
</dbReference>
<name>A0A915PH94_9BILA</name>
<feature type="transmembrane region" description="Helical" evidence="1">
    <location>
        <begin position="279"/>
        <end position="301"/>
    </location>
</feature>